<dbReference type="InterPro" id="IPR024192">
    <property type="entry name" value="Fosfomycin_R_FomA-type"/>
</dbReference>
<keyword evidence="7 10" id="KW-0067">ATP-binding</keyword>
<keyword evidence="6" id="KW-0418">Kinase</keyword>
<dbReference type="PIRSF" id="PIRSF016496">
    <property type="entry name" value="Kin_FomA"/>
    <property type="match status" value="1"/>
</dbReference>
<dbReference type="eggNOG" id="ENOG502QQ1X">
    <property type="taxonomic scope" value="Eukaryota"/>
</dbReference>
<dbReference type="KEGG" id="smo:SELMODRAFT_92970"/>
<evidence type="ECO:0000313" key="14">
    <source>
        <dbReference type="Proteomes" id="UP000001514"/>
    </source>
</evidence>
<feature type="binding site" evidence="10">
    <location>
        <position position="87"/>
    </location>
    <ligand>
        <name>substrate</name>
    </ligand>
</feature>
<dbReference type="PANTHER" id="PTHR43654:SF1">
    <property type="entry name" value="ISOPENTENYL PHOSPHATE KINASE"/>
    <property type="match status" value="1"/>
</dbReference>
<gene>
    <name evidence="13" type="ORF">SELMODRAFT_92970</name>
</gene>
<dbReference type="Proteomes" id="UP000001514">
    <property type="component" value="Unassembled WGS sequence"/>
</dbReference>
<feature type="binding site" evidence="10">
    <location>
        <position position="83"/>
    </location>
    <ligand>
        <name>ATP</name>
        <dbReference type="ChEBI" id="CHEBI:30616"/>
    </ligand>
</feature>
<evidence type="ECO:0000256" key="1">
    <source>
        <dbReference type="ARBA" id="ARBA00010540"/>
    </source>
</evidence>
<evidence type="ECO:0000256" key="8">
    <source>
        <dbReference type="ARBA" id="ARBA00023229"/>
    </source>
</evidence>
<dbReference type="InParanoid" id="D8RFL8"/>
<evidence type="ECO:0000256" key="7">
    <source>
        <dbReference type="ARBA" id="ARBA00022840"/>
    </source>
</evidence>
<evidence type="ECO:0000256" key="9">
    <source>
        <dbReference type="ARBA" id="ARBA00049063"/>
    </source>
</evidence>
<dbReference type="GO" id="GO:0005524">
    <property type="term" value="F:ATP binding"/>
    <property type="evidence" value="ECO:0007669"/>
    <property type="project" value="UniProtKB-KW"/>
</dbReference>
<dbReference type="EC" id="2.7.4.26" evidence="2"/>
<dbReference type="InterPro" id="IPR036393">
    <property type="entry name" value="AceGlu_kinase-like_sf"/>
</dbReference>
<dbReference type="EMBL" id="GL377578">
    <property type="protein sequence ID" value="EFJ28888.1"/>
    <property type="molecule type" value="Genomic_DNA"/>
</dbReference>
<evidence type="ECO:0000256" key="10">
    <source>
        <dbReference type="PIRSR" id="PIRSR016496-1"/>
    </source>
</evidence>
<comment type="similarity">
    <text evidence="1">Belongs to the isopentenyl phosphate kinase family.</text>
</comment>
<dbReference type="AlphaFoldDB" id="D8RFL8"/>
<evidence type="ECO:0000256" key="11">
    <source>
        <dbReference type="PIRSR" id="PIRSR016496-2"/>
    </source>
</evidence>
<feature type="binding site" evidence="10">
    <location>
        <position position="266"/>
    </location>
    <ligand>
        <name>ATP</name>
        <dbReference type="ChEBI" id="CHEBI:30616"/>
    </ligand>
</feature>
<dbReference type="SUPFAM" id="SSF53633">
    <property type="entry name" value="Carbamate kinase-like"/>
    <property type="match status" value="1"/>
</dbReference>
<dbReference type="InterPro" id="IPR001048">
    <property type="entry name" value="Asp/Glu/Uridylate_kinase"/>
</dbReference>
<evidence type="ECO:0000256" key="3">
    <source>
        <dbReference type="ARBA" id="ARBA00017267"/>
    </source>
</evidence>
<feature type="binding site" evidence="10">
    <location>
        <position position="82"/>
    </location>
    <ligand>
        <name>substrate</name>
    </ligand>
</feature>
<evidence type="ECO:0000256" key="4">
    <source>
        <dbReference type="ARBA" id="ARBA00022679"/>
    </source>
</evidence>
<dbReference type="CDD" id="cd04241">
    <property type="entry name" value="AAK_FomA-like"/>
    <property type="match status" value="1"/>
</dbReference>
<keyword evidence="8" id="KW-0414">Isoprene biosynthesis</keyword>
<feature type="binding site" evidence="10">
    <location>
        <position position="190"/>
    </location>
    <ligand>
        <name>substrate</name>
    </ligand>
</feature>
<protein>
    <recommendedName>
        <fullName evidence="3">Isopentenyl phosphate kinase</fullName>
        <ecNumber evidence="2">2.7.4.26</ecNumber>
    </recommendedName>
</protein>
<dbReference type="GO" id="GO:0005829">
    <property type="term" value="C:cytosol"/>
    <property type="evidence" value="ECO:0000318"/>
    <property type="project" value="GO_Central"/>
</dbReference>
<dbReference type="FunFam" id="3.40.1160.10:FF:000031">
    <property type="entry name" value="Isopentenyl phosphate kinase"/>
    <property type="match status" value="1"/>
</dbReference>
<accession>D8RFL8</accession>
<dbReference type="Gene3D" id="3.40.1160.10">
    <property type="entry name" value="Acetylglutamate kinase-like"/>
    <property type="match status" value="1"/>
</dbReference>
<proteinExistence type="inferred from homology"/>
<dbReference type="PANTHER" id="PTHR43654">
    <property type="entry name" value="GLUTAMATE 5-KINASE"/>
    <property type="match status" value="1"/>
</dbReference>
<comment type="catalytic activity">
    <reaction evidence="9">
        <text>isopentenyl phosphate + ATP = isopentenyl diphosphate + ADP</text>
        <dbReference type="Rhea" id="RHEA:33963"/>
        <dbReference type="ChEBI" id="CHEBI:30616"/>
        <dbReference type="ChEBI" id="CHEBI:65078"/>
        <dbReference type="ChEBI" id="CHEBI:128769"/>
        <dbReference type="ChEBI" id="CHEBI:456216"/>
        <dbReference type="EC" id="2.7.4.26"/>
    </reaction>
</comment>
<name>D8RFL8_SELML</name>
<dbReference type="STRING" id="88036.D8RFL8"/>
<feature type="site" description="Transition state stabilizer" evidence="11">
    <location>
        <position position="24"/>
    </location>
</feature>
<sequence length="313" mass="33779">MESSSRKHHVRCIVKLGGAAITFKDKLEALNRESLSRTSLQLHEAMGGGVSFNMDWSKNLEVPDPIDMELHQKHAFVVVHGAGSFGHFQASISGVNKGGLDNSLLVNAGFVATRLSVTKLNHKVIRALASQGIPAVGMPPFAAGWSTHKRIVGSSFLDVVLRIFVDAGFVPVLHGDAVRDSHQGCCILSGDVIVRRLAEELQPSYVVFLTNVPGVFDRPPSEENAVLLQEIVVYEDGTWSIARPRLEAPVKTEMASHDTTGGMATKIAEAASISRLGMDVYIVEAGTEHALQALKGNIEQNWIGTIVRKANST</sequence>
<keyword evidence="4" id="KW-0808">Transferase</keyword>
<evidence type="ECO:0000256" key="6">
    <source>
        <dbReference type="ARBA" id="ARBA00022777"/>
    </source>
</evidence>
<dbReference type="OMA" id="DCADATE"/>
<dbReference type="FunCoup" id="D8RFL8">
    <property type="interactions" value="466"/>
</dbReference>
<dbReference type="GO" id="GO:0016301">
    <property type="term" value="F:kinase activity"/>
    <property type="evidence" value="ECO:0007669"/>
    <property type="project" value="UniProtKB-KW"/>
</dbReference>
<feature type="binding site" evidence="10">
    <location>
        <position position="262"/>
    </location>
    <ligand>
        <name>ATP</name>
        <dbReference type="ChEBI" id="CHEBI:30616"/>
    </ligand>
</feature>
<evidence type="ECO:0000256" key="5">
    <source>
        <dbReference type="ARBA" id="ARBA00022741"/>
    </source>
</evidence>
<evidence type="ECO:0000313" key="13">
    <source>
        <dbReference type="EMBL" id="EFJ28888.1"/>
    </source>
</evidence>
<dbReference type="NCBIfam" id="NF040647">
    <property type="entry name" value="IPPK_Arch"/>
    <property type="match status" value="1"/>
</dbReference>
<dbReference type="Pfam" id="PF00696">
    <property type="entry name" value="AA_kinase"/>
    <property type="match status" value="1"/>
</dbReference>
<evidence type="ECO:0000259" key="12">
    <source>
        <dbReference type="Pfam" id="PF00696"/>
    </source>
</evidence>
<dbReference type="Gramene" id="EFJ28888">
    <property type="protein sequence ID" value="EFJ28888"/>
    <property type="gene ID" value="SELMODRAFT_92970"/>
</dbReference>
<keyword evidence="5 10" id="KW-0547">Nucleotide-binding</keyword>
<reference evidence="13 14" key="1">
    <citation type="journal article" date="2011" name="Science">
        <title>The Selaginella genome identifies genetic changes associated with the evolution of vascular plants.</title>
        <authorList>
            <person name="Banks J.A."/>
            <person name="Nishiyama T."/>
            <person name="Hasebe M."/>
            <person name="Bowman J.L."/>
            <person name="Gribskov M."/>
            <person name="dePamphilis C."/>
            <person name="Albert V.A."/>
            <person name="Aono N."/>
            <person name="Aoyama T."/>
            <person name="Ambrose B.A."/>
            <person name="Ashton N.W."/>
            <person name="Axtell M.J."/>
            <person name="Barker E."/>
            <person name="Barker M.S."/>
            <person name="Bennetzen J.L."/>
            <person name="Bonawitz N.D."/>
            <person name="Chapple C."/>
            <person name="Cheng C."/>
            <person name="Correa L.G."/>
            <person name="Dacre M."/>
            <person name="DeBarry J."/>
            <person name="Dreyer I."/>
            <person name="Elias M."/>
            <person name="Engstrom E.M."/>
            <person name="Estelle M."/>
            <person name="Feng L."/>
            <person name="Finet C."/>
            <person name="Floyd S.K."/>
            <person name="Frommer W.B."/>
            <person name="Fujita T."/>
            <person name="Gramzow L."/>
            <person name="Gutensohn M."/>
            <person name="Harholt J."/>
            <person name="Hattori M."/>
            <person name="Heyl A."/>
            <person name="Hirai T."/>
            <person name="Hiwatashi Y."/>
            <person name="Ishikawa M."/>
            <person name="Iwata M."/>
            <person name="Karol K.G."/>
            <person name="Koehler B."/>
            <person name="Kolukisaoglu U."/>
            <person name="Kubo M."/>
            <person name="Kurata T."/>
            <person name="Lalonde S."/>
            <person name="Li K."/>
            <person name="Li Y."/>
            <person name="Litt A."/>
            <person name="Lyons E."/>
            <person name="Manning G."/>
            <person name="Maruyama T."/>
            <person name="Michael T.P."/>
            <person name="Mikami K."/>
            <person name="Miyazaki S."/>
            <person name="Morinaga S."/>
            <person name="Murata T."/>
            <person name="Mueller-Roeber B."/>
            <person name="Nelson D.R."/>
            <person name="Obara M."/>
            <person name="Oguri Y."/>
            <person name="Olmstead R.G."/>
            <person name="Onodera N."/>
            <person name="Petersen B.L."/>
            <person name="Pils B."/>
            <person name="Prigge M."/>
            <person name="Rensing S.A."/>
            <person name="Riano-Pachon D.M."/>
            <person name="Roberts A.W."/>
            <person name="Sato Y."/>
            <person name="Scheller H.V."/>
            <person name="Schulz B."/>
            <person name="Schulz C."/>
            <person name="Shakirov E.V."/>
            <person name="Shibagaki N."/>
            <person name="Shinohara N."/>
            <person name="Shippen D.E."/>
            <person name="Soerensen I."/>
            <person name="Sotooka R."/>
            <person name="Sugimoto N."/>
            <person name="Sugita M."/>
            <person name="Sumikawa N."/>
            <person name="Tanurdzic M."/>
            <person name="Theissen G."/>
            <person name="Ulvskov P."/>
            <person name="Wakazuki S."/>
            <person name="Weng J.K."/>
            <person name="Willats W.W."/>
            <person name="Wipf D."/>
            <person name="Wolf P.G."/>
            <person name="Yang L."/>
            <person name="Zimmer A.D."/>
            <person name="Zhu Q."/>
            <person name="Mitros T."/>
            <person name="Hellsten U."/>
            <person name="Loque D."/>
            <person name="Otillar R."/>
            <person name="Salamov A."/>
            <person name="Schmutz J."/>
            <person name="Shapiro H."/>
            <person name="Lindquist E."/>
            <person name="Lucas S."/>
            <person name="Rokhsar D."/>
            <person name="Grigoriev I.V."/>
        </authorList>
    </citation>
    <scope>NUCLEOTIDE SEQUENCE [LARGE SCALE GENOMIC DNA]</scope>
</reference>
<dbReference type="HOGENOM" id="CLU_070213_0_0_1"/>
<keyword evidence="14" id="KW-1185">Reference proteome</keyword>
<organism evidence="14">
    <name type="scientific">Selaginella moellendorffii</name>
    <name type="common">Spikemoss</name>
    <dbReference type="NCBI Taxonomy" id="88036"/>
    <lineage>
        <taxon>Eukaryota</taxon>
        <taxon>Viridiplantae</taxon>
        <taxon>Streptophyta</taxon>
        <taxon>Embryophyta</taxon>
        <taxon>Tracheophyta</taxon>
        <taxon>Lycopodiopsida</taxon>
        <taxon>Selaginellales</taxon>
        <taxon>Selaginellaceae</taxon>
        <taxon>Selaginella</taxon>
    </lineage>
</organism>
<feature type="domain" description="Aspartate/glutamate/uridylate kinase" evidence="12">
    <location>
        <begin position="11"/>
        <end position="283"/>
    </location>
</feature>
<evidence type="ECO:0000256" key="2">
    <source>
        <dbReference type="ARBA" id="ARBA00012908"/>
    </source>
</evidence>
<dbReference type="GO" id="GO:0016114">
    <property type="term" value="P:terpenoid biosynthetic process"/>
    <property type="evidence" value="ECO:0000318"/>
    <property type="project" value="GO_Central"/>
</dbReference>
<dbReference type="GO" id="GO:0102043">
    <property type="term" value="F:isopentenyl phosphate kinase activity"/>
    <property type="evidence" value="ECO:0000318"/>
    <property type="project" value="GO_Central"/>
</dbReference>